<comment type="caution">
    <text evidence="2">The sequence shown here is derived from an EMBL/GenBank/DDBJ whole genome shotgun (WGS) entry which is preliminary data.</text>
</comment>
<feature type="signal peptide" evidence="1">
    <location>
        <begin position="1"/>
        <end position="19"/>
    </location>
</feature>
<reference evidence="2 4" key="1">
    <citation type="submission" date="2024-11" db="EMBL/GenBank/DDBJ databases">
        <title>Chromosome-level genome assembly of the freshwater bivalve Anodonta woodiana.</title>
        <authorList>
            <person name="Chen X."/>
        </authorList>
    </citation>
    <scope>NUCLEOTIDE SEQUENCE [LARGE SCALE GENOMIC DNA]</scope>
    <source>
        <strain evidence="2">MN2024</strain>
        <tissue evidence="2">Gills</tissue>
    </source>
</reference>
<name>A0ABD3T5U4_SINWO</name>
<dbReference type="Proteomes" id="UP001634394">
    <property type="component" value="Unassembled WGS sequence"/>
</dbReference>
<evidence type="ECO:0000256" key="1">
    <source>
        <dbReference type="SAM" id="SignalP"/>
    </source>
</evidence>
<dbReference type="EMBL" id="JBJQND010000019">
    <property type="protein sequence ID" value="KAL3832115.1"/>
    <property type="molecule type" value="Genomic_DNA"/>
</dbReference>
<keyword evidence="4" id="KW-1185">Reference proteome</keyword>
<sequence>MKTYVLLLAITVAVVYIKGETCPSGHTTDCRLTVCTGSGWVLNCVDNVCTCTHNEGGSHVTCTANDDCAGQGRDCPNNQHWRCLRGECHCTHQN</sequence>
<dbReference type="EMBL" id="JBJQND010000019">
    <property type="protein sequence ID" value="KAL3831955.1"/>
    <property type="molecule type" value="Genomic_DNA"/>
</dbReference>
<dbReference type="AlphaFoldDB" id="A0ABD3T5U4"/>
<proteinExistence type="predicted"/>
<accession>A0ABD3T5U4</accession>
<feature type="chain" id="PRO_5044724996" evidence="1">
    <location>
        <begin position="20"/>
        <end position="94"/>
    </location>
</feature>
<keyword evidence="1" id="KW-0732">Signal</keyword>
<protein>
    <submittedName>
        <fullName evidence="2">Uncharacterized protein</fullName>
    </submittedName>
</protein>
<evidence type="ECO:0000313" key="2">
    <source>
        <dbReference type="EMBL" id="KAL3831955.1"/>
    </source>
</evidence>
<organism evidence="2 4">
    <name type="scientific">Sinanodonta woodiana</name>
    <name type="common">Chinese pond mussel</name>
    <name type="synonym">Anodonta woodiana</name>
    <dbReference type="NCBI Taxonomy" id="1069815"/>
    <lineage>
        <taxon>Eukaryota</taxon>
        <taxon>Metazoa</taxon>
        <taxon>Spiralia</taxon>
        <taxon>Lophotrochozoa</taxon>
        <taxon>Mollusca</taxon>
        <taxon>Bivalvia</taxon>
        <taxon>Autobranchia</taxon>
        <taxon>Heteroconchia</taxon>
        <taxon>Palaeoheterodonta</taxon>
        <taxon>Unionida</taxon>
        <taxon>Unionoidea</taxon>
        <taxon>Unionidae</taxon>
        <taxon>Unioninae</taxon>
        <taxon>Sinanodonta</taxon>
    </lineage>
</organism>
<gene>
    <name evidence="2" type="ORF">ACJMK2_023643</name>
    <name evidence="3" type="ORF">ACJMK2_023788</name>
</gene>
<evidence type="ECO:0000313" key="3">
    <source>
        <dbReference type="EMBL" id="KAL3832115.1"/>
    </source>
</evidence>
<evidence type="ECO:0000313" key="4">
    <source>
        <dbReference type="Proteomes" id="UP001634394"/>
    </source>
</evidence>